<comment type="caution">
    <text evidence="3">The sequence shown here is derived from an EMBL/GenBank/DDBJ whole genome shotgun (WGS) entry which is preliminary data.</text>
</comment>
<keyword evidence="2" id="KW-1133">Transmembrane helix</keyword>
<feature type="transmembrane region" description="Helical" evidence="2">
    <location>
        <begin position="38"/>
        <end position="56"/>
    </location>
</feature>
<name>A0A2M9HFN8_9BIFI</name>
<feature type="transmembrane region" description="Helical" evidence="2">
    <location>
        <begin position="68"/>
        <end position="90"/>
    </location>
</feature>
<proteinExistence type="predicted"/>
<dbReference type="RefSeq" id="WP_100512649.1">
    <property type="nucleotide sequence ID" value="NZ_PEBK01000003.1"/>
</dbReference>
<gene>
    <name evidence="3" type="ORF">CSQ87_04290</name>
</gene>
<evidence type="ECO:0000313" key="3">
    <source>
        <dbReference type="EMBL" id="PJM75644.1"/>
    </source>
</evidence>
<evidence type="ECO:0000313" key="4">
    <source>
        <dbReference type="Proteomes" id="UP000231451"/>
    </source>
</evidence>
<keyword evidence="4" id="KW-1185">Reference proteome</keyword>
<evidence type="ECO:0000256" key="2">
    <source>
        <dbReference type="SAM" id="Phobius"/>
    </source>
</evidence>
<keyword evidence="2" id="KW-0472">Membrane</keyword>
<reference evidence="3 4" key="1">
    <citation type="submission" date="2017-10" db="EMBL/GenBank/DDBJ databases">
        <title>Draft genome sequences of strains TRE 1, TRE 9, TRE H and TRI 7, isolated from tamarins, belonging to four potential novel Bifidobacterium species.</title>
        <authorList>
            <person name="Mattarelli P."/>
            <person name="Modesto M."/>
            <person name="Puglisi E."/>
            <person name="Morelli L."/>
            <person name="Spezio C."/>
            <person name="Bonetti A."/>
            <person name="Sandri C."/>
        </authorList>
    </citation>
    <scope>NUCLEOTIDE SEQUENCE [LARGE SCALE GENOMIC DNA]</scope>
    <source>
        <strain evidence="4">TRI7</strain>
    </source>
</reference>
<feature type="compositionally biased region" description="Basic residues" evidence="1">
    <location>
        <begin position="161"/>
        <end position="171"/>
    </location>
</feature>
<protein>
    <submittedName>
        <fullName evidence="3">Uncharacterized protein</fullName>
    </submittedName>
</protein>
<sequence length="171" mass="19129">MLDIYRKTIWIMTGFFAVAVVAGRIVPRFSADPVVGMYAYVLPWIVAVVILLFVVGADEENRLTVGKVIIITLVGMLLVCAVIAVMLYLLVPSFPALWVLRVGWVLTIIGVVVESRLVNAENVAAAQQAAEERAEAKLSERITAQRQAQQEAQRRAVERERRKREKAARRK</sequence>
<feature type="transmembrane region" description="Helical" evidence="2">
    <location>
        <begin position="96"/>
        <end position="113"/>
    </location>
</feature>
<organism evidence="3 4">
    <name type="scientific">Bifidobacterium simiarum</name>
    <dbReference type="NCBI Taxonomy" id="2045441"/>
    <lineage>
        <taxon>Bacteria</taxon>
        <taxon>Bacillati</taxon>
        <taxon>Actinomycetota</taxon>
        <taxon>Actinomycetes</taxon>
        <taxon>Bifidobacteriales</taxon>
        <taxon>Bifidobacteriaceae</taxon>
        <taxon>Bifidobacterium</taxon>
    </lineage>
</organism>
<evidence type="ECO:0000256" key="1">
    <source>
        <dbReference type="SAM" id="MobiDB-lite"/>
    </source>
</evidence>
<accession>A0A2M9HFN8</accession>
<feature type="transmembrane region" description="Helical" evidence="2">
    <location>
        <begin position="9"/>
        <end position="26"/>
    </location>
</feature>
<keyword evidence="2" id="KW-0812">Transmembrane</keyword>
<dbReference type="Proteomes" id="UP000231451">
    <property type="component" value="Unassembled WGS sequence"/>
</dbReference>
<dbReference type="EMBL" id="PEBK01000003">
    <property type="protein sequence ID" value="PJM75644.1"/>
    <property type="molecule type" value="Genomic_DNA"/>
</dbReference>
<dbReference type="AlphaFoldDB" id="A0A2M9HFN8"/>
<feature type="region of interest" description="Disordered" evidence="1">
    <location>
        <begin position="142"/>
        <end position="171"/>
    </location>
</feature>
<dbReference type="OrthoDB" id="3236765at2"/>